<dbReference type="Proteomes" id="UP000321248">
    <property type="component" value="Unassembled WGS sequence"/>
</dbReference>
<keyword evidence="5" id="KW-1185">Reference proteome</keyword>
<proteinExistence type="predicted"/>
<dbReference type="Pfam" id="PF13511">
    <property type="entry name" value="DUF4124"/>
    <property type="match status" value="1"/>
</dbReference>
<feature type="chain" id="PRO_5022882890" evidence="2">
    <location>
        <begin position="20"/>
        <end position="98"/>
    </location>
</feature>
<feature type="signal peptide" evidence="2">
    <location>
        <begin position="1"/>
        <end position="19"/>
    </location>
</feature>
<feature type="domain" description="DUF4124" evidence="3">
    <location>
        <begin position="11"/>
        <end position="57"/>
    </location>
</feature>
<evidence type="ECO:0000259" key="3">
    <source>
        <dbReference type="Pfam" id="PF13511"/>
    </source>
</evidence>
<sequence length="98" mass="9903">MRPAIALIVCLSLPATSLAANSINRCLDASGNTVFTDRPCSQHGARDMPRTGAVAGDDAPAGGTVVGRPGPGHRRPPEPADRLRGRPGGPGDAPAGRT</sequence>
<protein>
    <submittedName>
        <fullName evidence="4">DUF4124 domain-containing protein</fullName>
    </submittedName>
</protein>
<feature type="compositionally biased region" description="Basic and acidic residues" evidence="1">
    <location>
        <begin position="75"/>
        <end position="84"/>
    </location>
</feature>
<dbReference type="EMBL" id="VRTS01000004">
    <property type="protein sequence ID" value="TXK62557.1"/>
    <property type="molecule type" value="Genomic_DNA"/>
</dbReference>
<evidence type="ECO:0000313" key="4">
    <source>
        <dbReference type="EMBL" id="TXK62557.1"/>
    </source>
</evidence>
<evidence type="ECO:0000256" key="2">
    <source>
        <dbReference type="SAM" id="SignalP"/>
    </source>
</evidence>
<comment type="caution">
    <text evidence="4">The sequence shown here is derived from an EMBL/GenBank/DDBJ whole genome shotgun (WGS) entry which is preliminary data.</text>
</comment>
<organism evidence="4 5">
    <name type="scientific">Alkalisalibacterium limincola</name>
    <dbReference type="NCBI Taxonomy" id="2699169"/>
    <lineage>
        <taxon>Bacteria</taxon>
        <taxon>Pseudomonadati</taxon>
        <taxon>Pseudomonadota</taxon>
        <taxon>Gammaproteobacteria</taxon>
        <taxon>Lysobacterales</taxon>
        <taxon>Lysobacteraceae</taxon>
        <taxon>Alkalisalibacterium</taxon>
    </lineage>
</organism>
<dbReference type="InterPro" id="IPR025392">
    <property type="entry name" value="DUF4124"/>
</dbReference>
<keyword evidence="2" id="KW-0732">Signal</keyword>
<dbReference type="AlphaFoldDB" id="A0A5C8KNK9"/>
<name>A0A5C8KNK9_9GAMM</name>
<feature type="region of interest" description="Disordered" evidence="1">
    <location>
        <begin position="37"/>
        <end position="98"/>
    </location>
</feature>
<evidence type="ECO:0000313" key="5">
    <source>
        <dbReference type="Proteomes" id="UP000321248"/>
    </source>
</evidence>
<evidence type="ECO:0000256" key="1">
    <source>
        <dbReference type="SAM" id="MobiDB-lite"/>
    </source>
</evidence>
<dbReference type="OrthoDB" id="5956287at2"/>
<gene>
    <name evidence="4" type="ORF">FU658_07310</name>
</gene>
<feature type="compositionally biased region" description="Low complexity" evidence="1">
    <location>
        <begin position="51"/>
        <end position="68"/>
    </location>
</feature>
<reference evidence="4 5" key="1">
    <citation type="submission" date="2019-08" db="EMBL/GenBank/DDBJ databases">
        <authorList>
            <person name="Karlyshev A.V."/>
        </authorList>
    </citation>
    <scope>NUCLEOTIDE SEQUENCE [LARGE SCALE GENOMIC DNA]</scope>
    <source>
        <strain evidence="4 5">Alg18-2.2</strain>
    </source>
</reference>
<accession>A0A5C8KNK9</accession>